<accession>A0A8H7A7I3</accession>
<comment type="caution">
    <text evidence="2">The sequence shown here is derived from an EMBL/GenBank/DDBJ whole genome shotgun (WGS) entry which is preliminary data.</text>
</comment>
<evidence type="ECO:0000313" key="2">
    <source>
        <dbReference type="EMBL" id="KAF7502814.1"/>
    </source>
</evidence>
<gene>
    <name evidence="2" type="ORF">GJ744_005027</name>
</gene>
<protein>
    <submittedName>
        <fullName evidence="2">Uncharacterized protein</fullName>
    </submittedName>
</protein>
<dbReference type="OrthoDB" id="5428055at2759"/>
<reference evidence="2" key="1">
    <citation type="submission" date="2020-02" db="EMBL/GenBank/DDBJ databases">
        <authorList>
            <person name="Palmer J.M."/>
        </authorList>
    </citation>
    <scope>NUCLEOTIDE SEQUENCE</scope>
    <source>
        <strain evidence="2">EPUS1.4</strain>
        <tissue evidence="2">Thallus</tissue>
    </source>
</reference>
<feature type="compositionally biased region" description="Polar residues" evidence="1">
    <location>
        <begin position="225"/>
        <end position="241"/>
    </location>
</feature>
<dbReference type="Proteomes" id="UP000606974">
    <property type="component" value="Unassembled WGS sequence"/>
</dbReference>
<feature type="region of interest" description="Disordered" evidence="1">
    <location>
        <begin position="688"/>
        <end position="707"/>
    </location>
</feature>
<evidence type="ECO:0000256" key="1">
    <source>
        <dbReference type="SAM" id="MobiDB-lite"/>
    </source>
</evidence>
<feature type="region of interest" description="Disordered" evidence="1">
    <location>
        <begin position="225"/>
        <end position="251"/>
    </location>
</feature>
<dbReference type="EMBL" id="JAACFV010000217">
    <property type="protein sequence ID" value="KAF7502814.1"/>
    <property type="molecule type" value="Genomic_DNA"/>
</dbReference>
<keyword evidence="3" id="KW-1185">Reference proteome</keyword>
<name>A0A8H7A7I3_9EURO</name>
<evidence type="ECO:0000313" key="3">
    <source>
        <dbReference type="Proteomes" id="UP000606974"/>
    </source>
</evidence>
<proteinExistence type="predicted"/>
<dbReference type="AlphaFoldDB" id="A0A8H7A7I3"/>
<feature type="compositionally biased region" description="Polar residues" evidence="1">
    <location>
        <begin position="697"/>
        <end position="707"/>
    </location>
</feature>
<organism evidence="2 3">
    <name type="scientific">Endocarpon pusillum</name>
    <dbReference type="NCBI Taxonomy" id="364733"/>
    <lineage>
        <taxon>Eukaryota</taxon>
        <taxon>Fungi</taxon>
        <taxon>Dikarya</taxon>
        <taxon>Ascomycota</taxon>
        <taxon>Pezizomycotina</taxon>
        <taxon>Eurotiomycetes</taxon>
        <taxon>Chaetothyriomycetidae</taxon>
        <taxon>Verrucariales</taxon>
        <taxon>Verrucariaceae</taxon>
        <taxon>Endocarpon</taxon>
    </lineage>
</organism>
<sequence>MLEQYYYTVQREEDGKILRCQVSGSFTCETQDSCQYHLSMRLYIDGQSTVIKWNANAQSCISPDTNNDGVQANRQDPGTVKLLPSEWIDISAEHDVELEAQKERVLIFALALDSGAAPRIPEGAPSSENVMGILGVTDDYANRTSRLWLARGQTEHEQVDVDDTHAIARCVEYICSVTAMPILPIGKSTPTPAELPSYQSQGPPDCEALKSDFESLTPLRTSLLSQDSRTGQCTLPQQSSAHHLEDGQHSPLHVPLPASIKSTSSLNDVLLGGDEPRDAEDINLGLEKDGSDEVQAITLIRNIMFDLSVNLESTFWQLRLLIKADNLLSQRYKENVSTENVVRDEEQEDGADERSIATYKKYRSRLQTVIKGVLVWMAKIPRGTRSSMGHSRYLDKEDPYSRIRPISHHYKQPFNSQPWLRPIVPYNSPNRPPWDSHWQAACFVSITIWYVLNNCPEITEEVLPISSLWKNVPEISVGELQPEAEPKTALLQWYHATCVNSFSKMVGRKSSSGHDGMSAYIKNLEQMCLRLTRPAKKPTIDPYTIKDEQLDRLLLICNEVIQEPTFANTRFDCMTNVRAKVERRTPTTIINPGFTGRKSNFSKEPPWELSCLNHHTAFRIALEFPDFTVTEVNDFKQACYDFRSTEFTFHPTWDRSEKQMSKQWWDVDASAILCATLLHPYIQKADKQRDMQASAKPITSNSSTQSNIAPFDWRKNVTPKVFGDDWVQSLEHTPDRFRSSQIKDTGLRHALRTYLEGSGSPKNSNKKHPDYSRESIDQLIPADDLLYLSHFDLGLNEIGDLDLEYSWSRSDLDELKEIFFGDIHQTKDTADIMVERLWIWVLDGSPWESFRNPKDVKEELKAKLKLRTFRQDLFKAHQHKGLKRLSHSMVDLGVKHRILLAQRLCPSIVQAIIYMWHPTAIDTFDSYFGSLSTFSDVREDDSWITTITLVYWAFVPRSDVLEPNPPSCPENRYMEPRQRGKFPPSNMLQQFHNGRDMRGDDNIQNTIEERSSSLVITGDSQGFLWTCSVWSSLIKDSDLNVSTMVQDLRLFKHQQSTGRSLAFLSILGTMCEKLSAELELTLKGCDEYVKLGQKVFLEGYDWEADNAVDRLRSMLWGLEALKMFDDRLNDSLKSIDKARETLVHQMDNERGERHSELKRTYKDALQKFGKQRDLLFAVHAKIDLKIKQVTGLRDGLSTVTSVADSRAAVKQGNNIRILTYHHCISPSELCCVHLLNGSQHCARRGRHYPFRHPHCGRRPDNILPRIELRESHQVAP</sequence>